<reference evidence="4 5" key="1">
    <citation type="submission" date="2023-05" db="EMBL/GenBank/DDBJ databases">
        <title>Comparative genomics reveals the evidence of polycyclic aromatic hydrocarbons degradation in moderately halophilic genus Pontibacillus.</title>
        <authorList>
            <person name="Yang H."/>
            <person name="Qian Z."/>
        </authorList>
    </citation>
    <scope>NUCLEOTIDE SEQUENCE [LARGE SCALE GENOMIC DNA]</scope>
    <source>
        <strain evidence="5">HN14</strain>
    </source>
</reference>
<dbReference type="Proteomes" id="UP001236652">
    <property type="component" value="Chromosome"/>
</dbReference>
<evidence type="ECO:0000313" key="4">
    <source>
        <dbReference type="EMBL" id="WIF96430.1"/>
    </source>
</evidence>
<dbReference type="InterPro" id="IPR027954">
    <property type="entry name" value="Transcobalamin-like_C"/>
</dbReference>
<feature type="compositionally biased region" description="Polar residues" evidence="1">
    <location>
        <begin position="25"/>
        <end position="38"/>
    </location>
</feature>
<dbReference type="RefSeq" id="WP_231416707.1">
    <property type="nucleotide sequence ID" value="NZ_CP126446.1"/>
</dbReference>
<accession>A0ABY8UVH3</accession>
<dbReference type="PROSITE" id="PS51257">
    <property type="entry name" value="PROKAR_LIPOPROTEIN"/>
    <property type="match status" value="1"/>
</dbReference>
<proteinExistence type="predicted"/>
<feature type="signal peptide" evidence="2">
    <location>
        <begin position="1"/>
        <end position="19"/>
    </location>
</feature>
<evidence type="ECO:0000256" key="1">
    <source>
        <dbReference type="SAM" id="MobiDB-lite"/>
    </source>
</evidence>
<evidence type="ECO:0000256" key="2">
    <source>
        <dbReference type="SAM" id="SignalP"/>
    </source>
</evidence>
<gene>
    <name evidence="4" type="ORF">QNI29_11765</name>
</gene>
<keyword evidence="5" id="KW-1185">Reference proteome</keyword>
<dbReference type="Gene3D" id="2.170.130.30">
    <property type="match status" value="1"/>
</dbReference>
<dbReference type="EMBL" id="CP126446">
    <property type="protein sequence ID" value="WIF96430.1"/>
    <property type="molecule type" value="Genomic_DNA"/>
</dbReference>
<dbReference type="Pfam" id="PF14478">
    <property type="entry name" value="DUF4430"/>
    <property type="match status" value="1"/>
</dbReference>
<feature type="region of interest" description="Disordered" evidence="1">
    <location>
        <begin position="25"/>
        <end position="48"/>
    </location>
</feature>
<evidence type="ECO:0000259" key="3">
    <source>
        <dbReference type="Pfam" id="PF14478"/>
    </source>
</evidence>
<protein>
    <submittedName>
        <fullName evidence="4">DUF4430 domain-containing protein</fullName>
    </submittedName>
</protein>
<organism evidence="4 5">
    <name type="scientific">Pontibacillus chungwhensis</name>
    <dbReference type="NCBI Taxonomy" id="265426"/>
    <lineage>
        <taxon>Bacteria</taxon>
        <taxon>Bacillati</taxon>
        <taxon>Bacillota</taxon>
        <taxon>Bacilli</taxon>
        <taxon>Bacillales</taxon>
        <taxon>Bacillaceae</taxon>
        <taxon>Pontibacillus</taxon>
    </lineage>
</organism>
<sequence>MKQLLQLFLVSFFVLGGLAACGQSTEGGSNGDADNQSTQEEQEQQVEVKITKNNGEEVISEKEVEIEDGMTVMEVMEANFNLEAGNDGFITAIEGVSPEDGEKKAWFYTVNGEEAMVGAKDYKLEAGDSVTFDFHSWE</sequence>
<name>A0ABY8UVH3_9BACI</name>
<feature type="chain" id="PRO_5046330498" evidence="2">
    <location>
        <begin position="20"/>
        <end position="138"/>
    </location>
</feature>
<evidence type="ECO:0000313" key="5">
    <source>
        <dbReference type="Proteomes" id="UP001236652"/>
    </source>
</evidence>
<feature type="domain" description="Transcobalamin-like C-terminal" evidence="3">
    <location>
        <begin position="69"/>
        <end position="135"/>
    </location>
</feature>
<keyword evidence="2" id="KW-0732">Signal</keyword>